<dbReference type="InterPro" id="IPR025870">
    <property type="entry name" value="Glyoxalase-like_dom"/>
</dbReference>
<feature type="domain" description="VOC" evidence="1">
    <location>
        <begin position="4"/>
        <end position="150"/>
    </location>
</feature>
<dbReference type="AlphaFoldDB" id="F2IYZ9"/>
<proteinExistence type="predicted"/>
<gene>
    <name evidence="2" type="ordered locus">SL003B_2189</name>
</gene>
<dbReference type="KEGG" id="pgv:SL003B_2189"/>
<dbReference type="HOGENOM" id="CLU_072991_2_0_5"/>
<dbReference type="PROSITE" id="PS51819">
    <property type="entry name" value="VOC"/>
    <property type="match status" value="1"/>
</dbReference>
<evidence type="ECO:0000313" key="2">
    <source>
        <dbReference type="EMBL" id="ADZ70614.1"/>
    </source>
</evidence>
<reference evidence="2 3" key="1">
    <citation type="journal article" date="2011" name="J. Bacteriol.">
        <title>Complete genome sequence of Polymorphum gilvum SL003B-26A1T, a crude oil-degrading bacterium from oil-polluted saline soil.</title>
        <authorList>
            <person name="Li S.G."/>
            <person name="Tang Y.Q."/>
            <person name="Nie Y."/>
            <person name="Cai M."/>
            <person name="Wu X.L."/>
        </authorList>
    </citation>
    <scope>NUCLEOTIDE SEQUENCE [LARGE SCALE GENOMIC DNA]</scope>
    <source>
        <strain evidence="3">LMG 25793 / CGMCC 1.9160 / SL003B-26A1</strain>
    </source>
</reference>
<dbReference type="InterPro" id="IPR029068">
    <property type="entry name" value="Glyas_Bleomycin-R_OHBP_Dase"/>
</dbReference>
<dbReference type="eggNOG" id="COG0346">
    <property type="taxonomic scope" value="Bacteria"/>
</dbReference>
<dbReference type="STRING" id="991905.SL003B_2189"/>
<dbReference type="Pfam" id="PF13468">
    <property type="entry name" value="Glyoxalase_3"/>
    <property type="match status" value="1"/>
</dbReference>
<dbReference type="PANTHER" id="PTHR40265:SF1">
    <property type="entry name" value="GLYOXALASE-LIKE DOMAIN-CONTAINING PROTEIN"/>
    <property type="match status" value="1"/>
</dbReference>
<accession>F2IYZ9</accession>
<dbReference type="EMBL" id="CP002568">
    <property type="protein sequence ID" value="ADZ70614.1"/>
    <property type="molecule type" value="Genomic_DNA"/>
</dbReference>
<evidence type="ECO:0000259" key="1">
    <source>
        <dbReference type="PROSITE" id="PS51819"/>
    </source>
</evidence>
<sequence length="280" mass="29727">MSRGLDHVVVAVRDLEAAAAVWQALGFTLTPKARHPFGTANRLIQLDGAFIELLAVEDAASIADPAPGAFSFAAFNRDFLAARVGASMLVVDSTDPAADRAAFAAAGLPVFEPFAFERTAAAPDGGSARVGFDLTFTADPQAPGIGFFTCRNRYPENFWKADYQRHANGARRLADVVLVAEDPADHHIFLEAFAGRRELRATSLGIEVETARGWISIFTPVGFRLMFGDAAADALPARLPAISAIAVEGDEGTERQVVPGSELFGVTLVLDGTGRVRAGR</sequence>
<dbReference type="Gene3D" id="3.10.180.10">
    <property type="entry name" value="2,3-Dihydroxybiphenyl 1,2-Dioxygenase, domain 1"/>
    <property type="match status" value="1"/>
</dbReference>
<dbReference type="RefSeq" id="WP_013652932.1">
    <property type="nucleotide sequence ID" value="NC_015259.1"/>
</dbReference>
<dbReference type="Proteomes" id="UP000008130">
    <property type="component" value="Chromosome"/>
</dbReference>
<dbReference type="InterPro" id="IPR037523">
    <property type="entry name" value="VOC_core"/>
</dbReference>
<dbReference type="SUPFAM" id="SSF54593">
    <property type="entry name" value="Glyoxalase/Bleomycin resistance protein/Dihydroxybiphenyl dioxygenase"/>
    <property type="match status" value="1"/>
</dbReference>
<evidence type="ECO:0000313" key="3">
    <source>
        <dbReference type="Proteomes" id="UP000008130"/>
    </source>
</evidence>
<name>F2IYZ9_POLGS</name>
<dbReference type="PATRIC" id="fig|991905.3.peg.2244"/>
<protein>
    <recommendedName>
        <fullName evidence="1">VOC domain-containing protein</fullName>
    </recommendedName>
</protein>
<organism evidence="2 3">
    <name type="scientific">Polymorphum gilvum (strain LMG 25793 / CGMCC 1.9160 / SL003B-26A1)</name>
    <dbReference type="NCBI Taxonomy" id="991905"/>
    <lineage>
        <taxon>Bacteria</taxon>
        <taxon>Pseudomonadati</taxon>
        <taxon>Pseudomonadota</taxon>
        <taxon>Alphaproteobacteria</taxon>
        <taxon>Rhodobacterales</taxon>
        <taxon>Paracoccaceae</taxon>
        <taxon>Polymorphum</taxon>
    </lineage>
</organism>
<dbReference type="PANTHER" id="PTHR40265">
    <property type="entry name" value="BLL2707 PROTEIN"/>
    <property type="match status" value="1"/>
</dbReference>
<dbReference type="OrthoDB" id="9812467at2"/>
<keyword evidence="3" id="KW-1185">Reference proteome</keyword>